<dbReference type="EMBL" id="MBFR01000048">
    <property type="protein sequence ID" value="PVU95747.1"/>
    <property type="molecule type" value="Genomic_DNA"/>
</dbReference>
<evidence type="ECO:0000313" key="19">
    <source>
        <dbReference type="EMBL" id="PVU95747.1"/>
    </source>
</evidence>
<organism evidence="19 20">
    <name type="scientific">Smittium simulii</name>
    <dbReference type="NCBI Taxonomy" id="133385"/>
    <lineage>
        <taxon>Eukaryota</taxon>
        <taxon>Fungi</taxon>
        <taxon>Fungi incertae sedis</taxon>
        <taxon>Zoopagomycota</taxon>
        <taxon>Kickxellomycotina</taxon>
        <taxon>Harpellomycetes</taxon>
        <taxon>Harpellales</taxon>
        <taxon>Legeriomycetaceae</taxon>
        <taxon>Smittium</taxon>
    </lineage>
</organism>
<keyword evidence="14 17" id="KW-1208">Phospholipid metabolism</keyword>
<keyword evidence="6 17" id="KW-0949">S-adenosyl-L-methionine</keyword>
<dbReference type="Gene3D" id="1.20.120.1630">
    <property type="match status" value="1"/>
</dbReference>
<comment type="catalytic activity">
    <reaction evidence="15">
        <text>a 1,2-diacyl-sn-glycero-3-phospho-N,N-dimethylethanolamine + S-adenosyl-L-methionine = a 1,2-diacyl-sn-glycero-3-phosphocholine + S-adenosyl-L-homocysteine + H(+)</text>
        <dbReference type="Rhea" id="RHEA:32739"/>
        <dbReference type="ChEBI" id="CHEBI:15378"/>
        <dbReference type="ChEBI" id="CHEBI:57643"/>
        <dbReference type="ChEBI" id="CHEBI:57856"/>
        <dbReference type="ChEBI" id="CHEBI:59789"/>
        <dbReference type="ChEBI" id="CHEBI:64572"/>
        <dbReference type="EC" id="2.1.1.71"/>
    </reaction>
</comment>
<keyword evidence="11 17" id="KW-0496">Mitochondrion</keyword>
<evidence type="ECO:0000256" key="5">
    <source>
        <dbReference type="ARBA" id="ARBA00022679"/>
    </source>
</evidence>
<feature type="transmembrane region" description="Helical" evidence="18">
    <location>
        <begin position="85"/>
        <end position="103"/>
    </location>
</feature>
<feature type="topological domain" description="Lumenal" evidence="17">
    <location>
        <begin position="28"/>
        <end position="39"/>
    </location>
</feature>
<feature type="transmembrane region" description="Helical" evidence="18">
    <location>
        <begin position="6"/>
        <end position="26"/>
    </location>
</feature>
<dbReference type="FunFam" id="1.20.120.1630:FF:000005">
    <property type="entry name" value="Phosphatidylethanolamine N-methyltransferase"/>
    <property type="match status" value="1"/>
</dbReference>
<evidence type="ECO:0000256" key="15">
    <source>
        <dbReference type="ARBA" id="ARBA00051252"/>
    </source>
</evidence>
<keyword evidence="5 17" id="KW-0808">Transferase</keyword>
<gene>
    <name evidence="19" type="ORF">BB561_001637</name>
</gene>
<comment type="pathway">
    <text evidence="2">Lipid metabolism.</text>
</comment>
<evidence type="ECO:0000256" key="17">
    <source>
        <dbReference type="HAMAP-Rule" id="MF_03216"/>
    </source>
</evidence>
<evidence type="ECO:0000256" key="18">
    <source>
        <dbReference type="SAM" id="Phobius"/>
    </source>
</evidence>
<feature type="topological domain" description="Lumenal" evidence="17">
    <location>
        <begin position="1"/>
        <end position="6"/>
    </location>
</feature>
<feature type="topological domain" description="Lumenal" evidence="17">
    <location>
        <begin position="109"/>
        <end position="151"/>
    </location>
</feature>
<protein>
    <recommendedName>
        <fullName evidence="17">Phosphatidyl-N-methylethanolamine N-methyltransferase</fullName>
        <ecNumber evidence="17">2.1.1.71</ecNumber>
    </recommendedName>
    <alternativeName>
        <fullName evidence="17">Phospholipid methyltransferase</fullName>
        <shortName evidence="17">PLMT</shortName>
    </alternativeName>
</protein>
<keyword evidence="4 17" id="KW-0489">Methyltransferase</keyword>
<name>A0A2T9YTS4_9FUNG</name>
<proteinExistence type="inferred from homology"/>
<keyword evidence="7 17" id="KW-0812">Transmembrane</keyword>
<accession>A0A2T9YTS4</accession>
<evidence type="ECO:0000256" key="13">
    <source>
        <dbReference type="ARBA" id="ARBA00023209"/>
    </source>
</evidence>
<evidence type="ECO:0000256" key="4">
    <source>
        <dbReference type="ARBA" id="ARBA00022603"/>
    </source>
</evidence>
<dbReference type="UniPathway" id="UPA00753"/>
<dbReference type="STRING" id="133385.A0A2T9YTS4"/>
<keyword evidence="13 17" id="KW-0594">Phospholipid biosynthesis</keyword>
<evidence type="ECO:0000256" key="2">
    <source>
        <dbReference type="ARBA" id="ARBA00005189"/>
    </source>
</evidence>
<comment type="function">
    <text evidence="17">Catalyzes the second two steps of the methylation pathway of phosphatidylcholine biosynthesis, the SAM-dependent methylation of phosphatidylmonomethylethanolamine (PMME) to phosphatidyldimethylethanolamine (PDME) and of PDME to phosphatidylcholine (PC).</text>
</comment>
<evidence type="ECO:0000256" key="12">
    <source>
        <dbReference type="ARBA" id="ARBA00023136"/>
    </source>
</evidence>
<keyword evidence="10 17" id="KW-0443">Lipid metabolism</keyword>
<feature type="topological domain" description="Cytoplasmic" evidence="17">
    <location>
        <begin position="61"/>
        <end position="87"/>
    </location>
</feature>
<dbReference type="PROSITE" id="PS51599">
    <property type="entry name" value="SAM_PEMT_PEM2"/>
    <property type="match status" value="1"/>
</dbReference>
<dbReference type="HAMAP" id="MF_03216">
    <property type="entry name" value="PLMT"/>
    <property type="match status" value="1"/>
</dbReference>
<dbReference type="InterPro" id="IPR024960">
    <property type="entry name" value="PEMT/MFAP"/>
</dbReference>
<dbReference type="GO" id="GO:0032259">
    <property type="term" value="P:methylation"/>
    <property type="evidence" value="ECO:0007669"/>
    <property type="project" value="UniProtKB-KW"/>
</dbReference>
<dbReference type="GO" id="GO:0006656">
    <property type="term" value="P:phosphatidylcholine biosynthetic process"/>
    <property type="evidence" value="ECO:0007669"/>
    <property type="project" value="UniProtKB-UniRule"/>
</dbReference>
<dbReference type="GO" id="GO:0005789">
    <property type="term" value="C:endoplasmic reticulum membrane"/>
    <property type="evidence" value="ECO:0007669"/>
    <property type="project" value="UniProtKB-SubCell"/>
</dbReference>
<comment type="pathway">
    <text evidence="1 17">Phospholipid metabolism; phosphatidylcholine biosynthesis.</text>
</comment>
<sequence length="198" mass="22225">MLNVTDHHFLLSAASIIFNPLFWNIVARKEYESKLVTNIFGSSKKGCYGLGITIFSLGLLRDYLYKVALMNQPVLYSSTPLLLKVLSFSIIFAGNVLVLSSMYKLGFVGTYLGDYFGFLMDEMITSFPFNVCDHPMYIGSTLSFFGVALYYGSPAGMVLTALVYLCYQVASKYELEFTTKIYSKVTKTKLESSKPKKL</sequence>
<keyword evidence="8 17" id="KW-0256">Endoplasmic reticulum</keyword>
<comment type="subcellular location">
    <subcellularLocation>
        <location evidence="17">Endoplasmic reticulum membrane</location>
        <topology evidence="17">Multi-pass membrane protein</topology>
    </subcellularLocation>
    <subcellularLocation>
        <location evidence="17">Mitochondrion membrane</location>
        <topology evidence="17">Multi-pass membrane protein</topology>
    </subcellularLocation>
</comment>
<evidence type="ECO:0000256" key="3">
    <source>
        <dbReference type="ARBA" id="ARBA00022516"/>
    </source>
</evidence>
<evidence type="ECO:0000256" key="11">
    <source>
        <dbReference type="ARBA" id="ARBA00023128"/>
    </source>
</evidence>
<dbReference type="OrthoDB" id="8300106at2759"/>
<reference evidence="19 20" key="1">
    <citation type="journal article" date="2018" name="MBio">
        <title>Comparative Genomics Reveals the Core Gene Toolbox for the Fungus-Insect Symbiosis.</title>
        <authorList>
            <person name="Wang Y."/>
            <person name="Stata M."/>
            <person name="Wang W."/>
            <person name="Stajich J.E."/>
            <person name="White M.M."/>
            <person name="Moncalvo J.M."/>
        </authorList>
    </citation>
    <scope>NUCLEOTIDE SEQUENCE [LARGE SCALE GENOMIC DNA]</scope>
    <source>
        <strain evidence="19 20">SWE-8-4</strain>
    </source>
</reference>
<comment type="similarity">
    <text evidence="17">Belongs to the class VI-like SAM-binding methyltransferase superfamily. PEMT/PEM2 methyltransferase family.</text>
</comment>
<feature type="binding site" evidence="17">
    <location>
        <begin position="92"/>
        <end position="94"/>
    </location>
    <ligand>
        <name>S-adenosyl-L-methionine</name>
        <dbReference type="ChEBI" id="CHEBI:59789"/>
    </ligand>
</feature>
<dbReference type="PIRSF" id="PIRSF005444">
    <property type="entry name" value="PEMT"/>
    <property type="match status" value="1"/>
</dbReference>
<evidence type="ECO:0000256" key="10">
    <source>
        <dbReference type="ARBA" id="ARBA00023098"/>
    </source>
</evidence>
<evidence type="ECO:0000256" key="8">
    <source>
        <dbReference type="ARBA" id="ARBA00022824"/>
    </source>
</evidence>
<dbReference type="Pfam" id="PF04191">
    <property type="entry name" value="PEMT"/>
    <property type="match status" value="1"/>
</dbReference>
<keyword evidence="9 17" id="KW-1133">Transmembrane helix</keyword>
<dbReference type="PANTHER" id="PTHR15458:SF5">
    <property type="entry name" value="PHOSPHATIDYLETHANOLAMINE N-METHYLTRANSFERASE"/>
    <property type="match status" value="1"/>
</dbReference>
<dbReference type="EC" id="2.1.1.71" evidence="17"/>
<feature type="topological domain" description="Cytoplasmic" evidence="17">
    <location>
        <begin position="173"/>
        <end position="198"/>
    </location>
</feature>
<comment type="catalytic activity">
    <reaction evidence="16 17">
        <text>a 1,2-diacyl-sn-glycero-3-phospho-N-methylethanolamine + S-adenosyl-L-methionine = a 1,2-diacyl-sn-glycero-3-phospho-N,N-dimethylethanolamine + S-adenosyl-L-homocysteine + H(+)</text>
        <dbReference type="Rhea" id="RHEA:32735"/>
        <dbReference type="ChEBI" id="CHEBI:15378"/>
        <dbReference type="ChEBI" id="CHEBI:57856"/>
        <dbReference type="ChEBI" id="CHEBI:59789"/>
        <dbReference type="ChEBI" id="CHEBI:64572"/>
        <dbReference type="ChEBI" id="CHEBI:64573"/>
        <dbReference type="EC" id="2.1.1.71"/>
    </reaction>
</comment>
<keyword evidence="3 17" id="KW-0444">Lipid biosynthesis</keyword>
<keyword evidence="12 17" id="KW-0472">Membrane</keyword>
<dbReference type="Proteomes" id="UP000245383">
    <property type="component" value="Unassembled WGS sequence"/>
</dbReference>
<dbReference type="AlphaFoldDB" id="A0A2T9YTS4"/>
<evidence type="ECO:0000313" key="20">
    <source>
        <dbReference type="Proteomes" id="UP000245383"/>
    </source>
</evidence>
<evidence type="ECO:0000256" key="6">
    <source>
        <dbReference type="ARBA" id="ARBA00022691"/>
    </source>
</evidence>
<evidence type="ECO:0000256" key="9">
    <source>
        <dbReference type="ARBA" id="ARBA00022989"/>
    </source>
</evidence>
<evidence type="ECO:0000256" key="16">
    <source>
        <dbReference type="ARBA" id="ARBA00052459"/>
    </source>
</evidence>
<feature type="binding site" evidence="17">
    <location>
        <begin position="174"/>
        <end position="175"/>
    </location>
    <ligand>
        <name>S-adenosyl-L-methionine</name>
        <dbReference type="ChEBI" id="CHEBI:59789"/>
    </ligand>
</feature>
<feature type="transmembrane region" description="Helical" evidence="18">
    <location>
        <begin position="143"/>
        <end position="167"/>
    </location>
</feature>
<dbReference type="GO" id="GO:0031966">
    <property type="term" value="C:mitochondrial membrane"/>
    <property type="evidence" value="ECO:0007669"/>
    <property type="project" value="UniProtKB-SubCell"/>
</dbReference>
<feature type="intramembrane region" description="Helical" evidence="17">
    <location>
        <begin position="7"/>
        <end position="27"/>
    </location>
</feature>
<keyword evidence="20" id="KW-1185">Reference proteome</keyword>
<dbReference type="GO" id="GO:0000773">
    <property type="term" value="F:phosphatidyl-N-methylethanolamine N-methyltransferase activity"/>
    <property type="evidence" value="ECO:0007669"/>
    <property type="project" value="UniProtKB-UniRule"/>
</dbReference>
<evidence type="ECO:0000256" key="7">
    <source>
        <dbReference type="ARBA" id="ARBA00022692"/>
    </source>
</evidence>
<dbReference type="PANTHER" id="PTHR15458">
    <property type="entry name" value="PHOSPHATIDYLETHANOLAMINE N-METHYLTRANSFERASE"/>
    <property type="match status" value="1"/>
</dbReference>
<evidence type="ECO:0000256" key="14">
    <source>
        <dbReference type="ARBA" id="ARBA00023264"/>
    </source>
</evidence>
<comment type="caution">
    <text evidence="19">The sequence shown here is derived from an EMBL/GenBank/DDBJ whole genome shotgun (WGS) entry which is preliminary data.</text>
</comment>
<feature type="transmembrane region" description="Helical" evidence="18">
    <location>
        <begin position="47"/>
        <end position="65"/>
    </location>
</feature>
<dbReference type="InterPro" id="IPR007318">
    <property type="entry name" value="Phopholipid_MeTrfase"/>
</dbReference>
<feature type="transmembrane region" description="Helical" evidence="18">
    <location>
        <begin position="115"/>
        <end position="131"/>
    </location>
</feature>
<evidence type="ECO:0000256" key="1">
    <source>
        <dbReference type="ARBA" id="ARBA00004969"/>
    </source>
</evidence>